<dbReference type="Gene3D" id="3.90.550.10">
    <property type="entry name" value="Spore Coat Polysaccharide Biosynthesis Protein SpsA, Chain A"/>
    <property type="match status" value="1"/>
</dbReference>
<evidence type="ECO:0000256" key="3">
    <source>
        <dbReference type="ARBA" id="ARBA00022679"/>
    </source>
</evidence>
<dbReference type="PANTHER" id="PTHR31306">
    <property type="entry name" value="ALPHA-1,6-MANNOSYLTRANSFERASE MNN11-RELATED"/>
    <property type="match status" value="1"/>
</dbReference>
<comment type="similarity">
    <text evidence="1">Belongs to the glycosyltransferase 34 family.</text>
</comment>
<dbReference type="GeneID" id="31001598"/>
<dbReference type="Proteomes" id="UP000214365">
    <property type="component" value="Unassembled WGS sequence"/>
</dbReference>
<keyword evidence="5" id="KW-1185">Reference proteome</keyword>
<reference evidence="4 5" key="1">
    <citation type="submission" date="2015-06" db="EMBL/GenBank/DDBJ databases">
        <title>Talaromyces atroroseus IBT 11181 draft genome.</title>
        <authorList>
            <person name="Rasmussen K.B."/>
            <person name="Rasmussen S."/>
            <person name="Petersen B."/>
            <person name="Sicheritz-Ponten T."/>
            <person name="Mortensen U.H."/>
            <person name="Thrane U."/>
        </authorList>
    </citation>
    <scope>NUCLEOTIDE SEQUENCE [LARGE SCALE GENOMIC DNA]</scope>
    <source>
        <strain evidence="4 5">IBT 11181</strain>
    </source>
</reference>
<dbReference type="GO" id="GO:0006487">
    <property type="term" value="P:protein N-linked glycosylation"/>
    <property type="evidence" value="ECO:0007669"/>
    <property type="project" value="TreeGrafter"/>
</dbReference>
<dbReference type="Pfam" id="PF05637">
    <property type="entry name" value="Glyco_transf_34"/>
    <property type="match status" value="1"/>
</dbReference>
<evidence type="ECO:0000256" key="1">
    <source>
        <dbReference type="ARBA" id="ARBA00005664"/>
    </source>
</evidence>
<comment type="caution">
    <text evidence="4">The sequence shown here is derived from an EMBL/GenBank/DDBJ whole genome shotgun (WGS) entry which is preliminary data.</text>
</comment>
<keyword evidence="2" id="KW-0328">Glycosyltransferase</keyword>
<organism evidence="4 5">
    <name type="scientific">Talaromyces atroroseus</name>
    <dbReference type="NCBI Taxonomy" id="1441469"/>
    <lineage>
        <taxon>Eukaryota</taxon>
        <taxon>Fungi</taxon>
        <taxon>Dikarya</taxon>
        <taxon>Ascomycota</taxon>
        <taxon>Pezizomycotina</taxon>
        <taxon>Eurotiomycetes</taxon>
        <taxon>Eurotiomycetidae</taxon>
        <taxon>Eurotiales</taxon>
        <taxon>Trichocomaceae</taxon>
        <taxon>Talaromyces</taxon>
        <taxon>Talaromyces sect. Trachyspermi</taxon>
    </lineage>
</organism>
<dbReference type="InterPro" id="IPR029044">
    <property type="entry name" value="Nucleotide-diphossugar_trans"/>
</dbReference>
<name>A0A1Q5QBC9_TALAT</name>
<sequence length="311" mass="35695">MAAYADNRLCSKSGTFLRLGFSLAGIYWLCNLFLCYPNITGLGTHHTPPKIGKVTMIYGNNTIYERAVNTHKVHSHRFGYPHFILRRPILDGFWNKYAILLSVLLQELEKPPERRLQWLFWTDADTVLMNPNLPLETFLPPPEASDVHMLLTKDWNGMNNGVFPIRVHPWSVELLSAAIAYPIVNPDVELFWQDQSALSNILETNHYFSRSVVYCPLRWFNAYMGLPDGKGLNPRSPEHLQVHRGDLLVHFPGTPRASLEDTLGPYLDIAEAHRGDWELPLEGTGYVQEIEAFWKRQHQSSLGNHRSTEKH</sequence>
<dbReference type="PANTHER" id="PTHR31306:SF8">
    <property type="entry name" value="GLYCOSYLTRANSFERASE FAMILY 34 PROTEIN"/>
    <property type="match status" value="1"/>
</dbReference>
<accession>A0A1Q5QBC9</accession>
<dbReference type="RefSeq" id="XP_020123366.1">
    <property type="nucleotide sequence ID" value="XM_020261552.1"/>
</dbReference>
<protein>
    <recommendedName>
        <fullName evidence="6">Galactosyl transferase GMA12/MNN10 family protein</fullName>
    </recommendedName>
</protein>
<keyword evidence="3" id="KW-0808">Transferase</keyword>
<dbReference type="GO" id="GO:0016757">
    <property type="term" value="F:glycosyltransferase activity"/>
    <property type="evidence" value="ECO:0007669"/>
    <property type="project" value="UniProtKB-KW"/>
</dbReference>
<evidence type="ECO:0000256" key="2">
    <source>
        <dbReference type="ARBA" id="ARBA00022676"/>
    </source>
</evidence>
<gene>
    <name evidence="4" type="ORF">UA08_01843</name>
</gene>
<evidence type="ECO:0000313" key="5">
    <source>
        <dbReference type="Proteomes" id="UP000214365"/>
    </source>
</evidence>
<dbReference type="GO" id="GO:0000139">
    <property type="term" value="C:Golgi membrane"/>
    <property type="evidence" value="ECO:0007669"/>
    <property type="project" value="TreeGrafter"/>
</dbReference>
<dbReference type="STRING" id="1441469.A0A1Q5QBC9"/>
<dbReference type="OrthoDB" id="407658at2759"/>
<dbReference type="EMBL" id="LFMY01000002">
    <property type="protein sequence ID" value="OKL63245.1"/>
    <property type="molecule type" value="Genomic_DNA"/>
</dbReference>
<evidence type="ECO:0000313" key="4">
    <source>
        <dbReference type="EMBL" id="OKL63245.1"/>
    </source>
</evidence>
<dbReference type="InterPro" id="IPR008630">
    <property type="entry name" value="Glyco_trans_34"/>
</dbReference>
<proteinExistence type="inferred from homology"/>
<evidence type="ECO:0008006" key="6">
    <source>
        <dbReference type="Google" id="ProtNLM"/>
    </source>
</evidence>
<dbReference type="AlphaFoldDB" id="A0A1Q5QBC9"/>